<organism evidence="2 3">
    <name type="scientific">Streptomyces ziwulingensis</name>
    <dbReference type="NCBI Taxonomy" id="1045501"/>
    <lineage>
        <taxon>Bacteria</taxon>
        <taxon>Bacillati</taxon>
        <taxon>Actinomycetota</taxon>
        <taxon>Actinomycetes</taxon>
        <taxon>Kitasatosporales</taxon>
        <taxon>Streptomycetaceae</taxon>
        <taxon>Streptomyces</taxon>
    </lineage>
</organism>
<name>A0ABP9C6L7_9ACTN</name>
<proteinExistence type="predicted"/>
<sequence>MNSTDSADQADPAGEPGVRIGDVAHSTFAVGSHARAESHHGTAPGGDGADEELLAAVRALRADLVRVRQDEGTRRLDEALADTEEEITRTGTAGGRGRQRLRDLLTDSQAVLTLFTSAAAVGGLLGM</sequence>
<evidence type="ECO:0000313" key="2">
    <source>
        <dbReference type="EMBL" id="GAA4805781.1"/>
    </source>
</evidence>
<reference evidence="3" key="1">
    <citation type="journal article" date="2019" name="Int. J. Syst. Evol. Microbiol.">
        <title>The Global Catalogue of Microorganisms (GCM) 10K type strain sequencing project: providing services to taxonomists for standard genome sequencing and annotation.</title>
        <authorList>
            <consortium name="The Broad Institute Genomics Platform"/>
            <consortium name="The Broad Institute Genome Sequencing Center for Infectious Disease"/>
            <person name="Wu L."/>
            <person name="Ma J."/>
        </authorList>
    </citation>
    <scope>NUCLEOTIDE SEQUENCE [LARGE SCALE GENOMIC DNA]</scope>
    <source>
        <strain evidence="3">JCM 18081</strain>
    </source>
</reference>
<comment type="caution">
    <text evidence="2">The sequence shown here is derived from an EMBL/GenBank/DDBJ whole genome shotgun (WGS) entry which is preliminary data.</text>
</comment>
<keyword evidence="3" id="KW-1185">Reference proteome</keyword>
<accession>A0ABP9C6L7</accession>
<protein>
    <submittedName>
        <fullName evidence="2">Uncharacterized protein</fullName>
    </submittedName>
</protein>
<evidence type="ECO:0000313" key="3">
    <source>
        <dbReference type="Proteomes" id="UP001501265"/>
    </source>
</evidence>
<feature type="region of interest" description="Disordered" evidence="1">
    <location>
        <begin position="1"/>
        <end position="50"/>
    </location>
</feature>
<dbReference type="RefSeq" id="WP_345621148.1">
    <property type="nucleotide sequence ID" value="NZ_BAABIG010000038.1"/>
</dbReference>
<evidence type="ECO:0000256" key="1">
    <source>
        <dbReference type="SAM" id="MobiDB-lite"/>
    </source>
</evidence>
<dbReference type="Proteomes" id="UP001501265">
    <property type="component" value="Unassembled WGS sequence"/>
</dbReference>
<gene>
    <name evidence="2" type="ORF">GCM10023220_39420</name>
</gene>
<dbReference type="EMBL" id="BAABIG010000038">
    <property type="protein sequence ID" value="GAA4805781.1"/>
    <property type="molecule type" value="Genomic_DNA"/>
</dbReference>